<gene>
    <name evidence="1" type="ORF">GLS40_01155</name>
</gene>
<name>A0A844W0J0_9RHOB</name>
<accession>A0A844W0J0</accession>
<keyword evidence="1" id="KW-0282">Flagellum</keyword>
<keyword evidence="1" id="KW-0969">Cilium</keyword>
<evidence type="ECO:0000313" key="1">
    <source>
        <dbReference type="EMBL" id="MWB76625.1"/>
    </source>
</evidence>
<evidence type="ECO:0000313" key="2">
    <source>
        <dbReference type="Proteomes" id="UP000443843"/>
    </source>
</evidence>
<protein>
    <submittedName>
        <fullName evidence="1">Flagellar basal body-associated protein FliL</fullName>
    </submittedName>
</protein>
<proteinExistence type="predicted"/>
<keyword evidence="2" id="KW-1185">Reference proteome</keyword>
<dbReference type="EMBL" id="WNXQ01000001">
    <property type="protein sequence ID" value="MWB76625.1"/>
    <property type="molecule type" value="Genomic_DNA"/>
</dbReference>
<organism evidence="1 2">
    <name type="scientific">Pseudooceanicola pacificus</name>
    <dbReference type="NCBI Taxonomy" id="2676438"/>
    <lineage>
        <taxon>Bacteria</taxon>
        <taxon>Pseudomonadati</taxon>
        <taxon>Pseudomonadota</taxon>
        <taxon>Alphaproteobacteria</taxon>
        <taxon>Rhodobacterales</taxon>
        <taxon>Paracoccaceae</taxon>
        <taxon>Pseudooceanicola</taxon>
    </lineage>
</organism>
<dbReference type="AlphaFoldDB" id="A0A844W0J0"/>
<dbReference type="Proteomes" id="UP000443843">
    <property type="component" value="Unassembled WGS sequence"/>
</dbReference>
<reference evidence="1 2" key="1">
    <citation type="submission" date="2019-11" db="EMBL/GenBank/DDBJ databases">
        <title>Pseudooceanicola pacifica sp. nov., isolated from deep-sea sediment of the Pacific Ocean.</title>
        <authorList>
            <person name="Lyu L."/>
        </authorList>
    </citation>
    <scope>NUCLEOTIDE SEQUENCE [LARGE SCALE GENOMIC DNA]</scope>
    <source>
        <strain evidence="1 2">216_PA32_1</strain>
    </source>
</reference>
<comment type="caution">
    <text evidence="1">The sequence shown here is derived from an EMBL/GenBank/DDBJ whole genome shotgun (WGS) entry which is preliminary data.</text>
</comment>
<keyword evidence="1" id="KW-0966">Cell projection</keyword>
<sequence length="150" mass="16553">MRMLLPILLLLIGLGGGAGAGLMLRPDAAPHQAQEVVEEAEPTDREYVKLSNQFIIPVVTGEKVSALVVISLSVEVGTGQREQIYAHEPKLRDEFLQVMFDHANTGGFSGEFTNFRNMEILRNGLNEVGRRIMPDVISDVLIVDIVRQDV</sequence>